<gene>
    <name evidence="2" type="ORF">E2562_013552</name>
</gene>
<comment type="caution">
    <text evidence="2">The sequence shown here is derived from an EMBL/GenBank/DDBJ whole genome shotgun (WGS) entry which is preliminary data.</text>
</comment>
<dbReference type="Proteomes" id="UP000479710">
    <property type="component" value="Unassembled WGS sequence"/>
</dbReference>
<keyword evidence="3" id="KW-1185">Reference proteome</keyword>
<organism evidence="2 3">
    <name type="scientific">Oryza meyeriana var. granulata</name>
    <dbReference type="NCBI Taxonomy" id="110450"/>
    <lineage>
        <taxon>Eukaryota</taxon>
        <taxon>Viridiplantae</taxon>
        <taxon>Streptophyta</taxon>
        <taxon>Embryophyta</taxon>
        <taxon>Tracheophyta</taxon>
        <taxon>Spermatophyta</taxon>
        <taxon>Magnoliopsida</taxon>
        <taxon>Liliopsida</taxon>
        <taxon>Poales</taxon>
        <taxon>Poaceae</taxon>
        <taxon>BOP clade</taxon>
        <taxon>Oryzoideae</taxon>
        <taxon>Oryzeae</taxon>
        <taxon>Oryzinae</taxon>
        <taxon>Oryza</taxon>
        <taxon>Oryza meyeriana</taxon>
    </lineage>
</organism>
<reference evidence="2 3" key="1">
    <citation type="submission" date="2019-11" db="EMBL/GenBank/DDBJ databases">
        <title>Whole genome sequence of Oryza granulata.</title>
        <authorList>
            <person name="Li W."/>
        </authorList>
    </citation>
    <scope>NUCLEOTIDE SEQUENCE [LARGE SCALE GENOMIC DNA]</scope>
    <source>
        <strain evidence="3">cv. Menghai</strain>
        <tissue evidence="2">Leaf</tissue>
    </source>
</reference>
<evidence type="ECO:0000313" key="3">
    <source>
        <dbReference type="Proteomes" id="UP000479710"/>
    </source>
</evidence>
<dbReference type="AlphaFoldDB" id="A0A6G1D3T0"/>
<evidence type="ECO:0000256" key="1">
    <source>
        <dbReference type="SAM" id="MobiDB-lite"/>
    </source>
</evidence>
<dbReference type="EMBL" id="SPHZ02000007">
    <property type="protein sequence ID" value="KAF0906972.1"/>
    <property type="molecule type" value="Genomic_DNA"/>
</dbReference>
<sequence>MVTQEKKRNQCQGIHDGNERKRKANKEVIFIMHVLQCISGQGLTSSGGSGQVGNQGGNSSGASGAAVQERGDGSNKEEINNSPGMRGAKEGNKVLLRQCEGVASHGREAAARRAAAGWR</sequence>
<name>A0A6G1D3T0_9ORYZ</name>
<feature type="compositionally biased region" description="Basic and acidic residues" evidence="1">
    <location>
        <begin position="69"/>
        <end position="79"/>
    </location>
</feature>
<protein>
    <submittedName>
        <fullName evidence="2">Uncharacterized protein</fullName>
    </submittedName>
</protein>
<feature type="region of interest" description="Disordered" evidence="1">
    <location>
        <begin position="1"/>
        <end position="22"/>
    </location>
</feature>
<evidence type="ECO:0000313" key="2">
    <source>
        <dbReference type="EMBL" id="KAF0906972.1"/>
    </source>
</evidence>
<accession>A0A6G1D3T0</accession>
<feature type="region of interest" description="Disordered" evidence="1">
    <location>
        <begin position="43"/>
        <end position="91"/>
    </location>
</feature>
<feature type="compositionally biased region" description="Gly residues" evidence="1">
    <location>
        <begin position="45"/>
        <end position="59"/>
    </location>
</feature>
<proteinExistence type="predicted"/>